<reference evidence="1" key="1">
    <citation type="submission" date="2022-08" db="EMBL/GenBank/DDBJ databases">
        <authorList>
            <person name="Kallberg Y."/>
            <person name="Tangrot J."/>
            <person name="Rosling A."/>
        </authorList>
    </citation>
    <scope>NUCLEOTIDE SEQUENCE</scope>
    <source>
        <strain evidence="1">Wild A</strain>
    </source>
</reference>
<dbReference type="Proteomes" id="UP001153678">
    <property type="component" value="Unassembled WGS sequence"/>
</dbReference>
<gene>
    <name evidence="1" type="ORF">FWILDA_LOCUS15636</name>
</gene>
<protein>
    <submittedName>
        <fullName evidence="1">6084_t:CDS:1</fullName>
    </submittedName>
</protein>
<organism evidence="1 2">
    <name type="scientific">Funneliformis geosporum</name>
    <dbReference type="NCBI Taxonomy" id="1117311"/>
    <lineage>
        <taxon>Eukaryota</taxon>
        <taxon>Fungi</taxon>
        <taxon>Fungi incertae sedis</taxon>
        <taxon>Mucoromycota</taxon>
        <taxon>Glomeromycotina</taxon>
        <taxon>Glomeromycetes</taxon>
        <taxon>Glomerales</taxon>
        <taxon>Glomeraceae</taxon>
        <taxon>Funneliformis</taxon>
    </lineage>
</organism>
<dbReference type="EMBL" id="CAMKVN010008475">
    <property type="protein sequence ID" value="CAI2192558.1"/>
    <property type="molecule type" value="Genomic_DNA"/>
</dbReference>
<evidence type="ECO:0000313" key="1">
    <source>
        <dbReference type="EMBL" id="CAI2192558.1"/>
    </source>
</evidence>
<name>A0A9W4X3J8_9GLOM</name>
<evidence type="ECO:0000313" key="2">
    <source>
        <dbReference type="Proteomes" id="UP001153678"/>
    </source>
</evidence>
<feature type="non-terminal residue" evidence="1">
    <location>
        <position position="1"/>
    </location>
</feature>
<proteinExistence type="predicted"/>
<comment type="caution">
    <text evidence="1">The sequence shown here is derived from an EMBL/GenBank/DDBJ whole genome shotgun (WGS) entry which is preliminary data.</text>
</comment>
<sequence length="233" mass="27561">PLYTFQGLHLELQIRILNNLLEIAKREDVVTFATIQRIQKEVNRIKDFIRFHKLKITIDEILEDLRNNQVLKENPNPFCIHCYLITEQPSEEFGRFCITEKTVKAFGKAKENKDNSVVLNQCFKLIITFIRYYKLAQESFEDLLNILENKWTLRKSSRKSSKVSKITRNNDDILVNTFSHDQNSPPKNSSYDPFCNPSESDLKWAELMYKIHDDTEFITNYENTMSSEERIKI</sequence>
<dbReference type="AlphaFoldDB" id="A0A9W4X3J8"/>
<accession>A0A9W4X3J8</accession>
<keyword evidence="2" id="KW-1185">Reference proteome</keyword>